<sequence length="157" mass="16057">MNLLFASMISGATLLHPSSAMAAPSVRLGVLTCDVSKGISNFVEQKEKLTCVFQPDGGKAPVNYVGTIDQYGLELGTVEEGRLVWTVAGLARDKDFSSLAGKYAGVEASVAVGVGLGANALVGGIDEALALQPLSIEGETGVNFAAGVETVTLELAN</sequence>
<evidence type="ECO:0000313" key="2">
    <source>
        <dbReference type="EMBL" id="KAA0969778.1"/>
    </source>
</evidence>
<accession>A0A5B0DTM2</accession>
<dbReference type="AlphaFoldDB" id="A0A5B0DTM2"/>
<keyword evidence="3" id="KW-1185">Reference proteome</keyword>
<gene>
    <name evidence="2" type="ORF">FPY71_14795</name>
</gene>
<proteinExistence type="predicted"/>
<comment type="caution">
    <text evidence="2">The sequence shown here is derived from an EMBL/GenBank/DDBJ whole genome shotgun (WGS) entry which is preliminary data.</text>
</comment>
<reference evidence="2 3" key="1">
    <citation type="submission" date="2019-08" db="EMBL/GenBank/DDBJ databases">
        <title>Aureimonas fodiniaquatilis sp. nov., isolated from a coal mine wastewater.</title>
        <authorList>
            <person name="Kim W."/>
        </authorList>
    </citation>
    <scope>NUCLEOTIDE SEQUENCE [LARGE SCALE GENOMIC DNA]</scope>
    <source>
        <strain evidence="2 3">CAU 1482</strain>
    </source>
</reference>
<dbReference type="EMBL" id="VTWH01000003">
    <property type="protein sequence ID" value="KAA0969778.1"/>
    <property type="molecule type" value="Genomic_DNA"/>
</dbReference>
<evidence type="ECO:0000313" key="3">
    <source>
        <dbReference type="Proteomes" id="UP000324738"/>
    </source>
</evidence>
<dbReference type="OrthoDB" id="7362478at2"/>
<dbReference type="Proteomes" id="UP000324738">
    <property type="component" value="Unassembled WGS sequence"/>
</dbReference>
<dbReference type="Pfam" id="PF06186">
    <property type="entry name" value="DUF992"/>
    <property type="match status" value="1"/>
</dbReference>
<organism evidence="2 3">
    <name type="scientific">Aureimonas fodinaquatilis</name>
    <dbReference type="NCBI Taxonomy" id="2565783"/>
    <lineage>
        <taxon>Bacteria</taxon>
        <taxon>Pseudomonadati</taxon>
        <taxon>Pseudomonadota</taxon>
        <taxon>Alphaproteobacteria</taxon>
        <taxon>Hyphomicrobiales</taxon>
        <taxon>Aurantimonadaceae</taxon>
        <taxon>Aureimonas</taxon>
    </lineage>
</organism>
<protein>
    <submittedName>
        <fullName evidence="2">DUF992 domain-containing protein</fullName>
    </submittedName>
</protein>
<dbReference type="RefSeq" id="WP_149301062.1">
    <property type="nucleotide sequence ID" value="NZ_VTWH01000003.1"/>
</dbReference>
<name>A0A5B0DTM2_9HYPH</name>
<dbReference type="InterPro" id="IPR009333">
    <property type="entry name" value="DUF992"/>
</dbReference>
<keyword evidence="1" id="KW-0732">Signal</keyword>
<evidence type="ECO:0000256" key="1">
    <source>
        <dbReference type="SAM" id="SignalP"/>
    </source>
</evidence>
<feature type="signal peptide" evidence="1">
    <location>
        <begin position="1"/>
        <end position="22"/>
    </location>
</feature>
<feature type="chain" id="PRO_5023012867" evidence="1">
    <location>
        <begin position="23"/>
        <end position="157"/>
    </location>
</feature>